<keyword evidence="5" id="KW-0456">Lyase</keyword>
<evidence type="ECO:0000313" key="5">
    <source>
        <dbReference type="EMBL" id="MDQ0448563.1"/>
    </source>
</evidence>
<dbReference type="CDD" id="cd20305">
    <property type="entry name" value="cupin_OxDC_C"/>
    <property type="match status" value="1"/>
</dbReference>
<evidence type="ECO:0000256" key="2">
    <source>
        <dbReference type="SAM" id="MobiDB-lite"/>
    </source>
</evidence>
<feature type="compositionally biased region" description="Low complexity" evidence="2">
    <location>
        <begin position="17"/>
        <end position="38"/>
    </location>
</feature>
<proteinExistence type="predicted"/>
<dbReference type="EC" id="4.1.1.2" evidence="5"/>
<dbReference type="PROSITE" id="PS51318">
    <property type="entry name" value="TAT"/>
    <property type="match status" value="1"/>
</dbReference>
<feature type="region of interest" description="Disordered" evidence="2">
    <location>
        <begin position="17"/>
        <end position="73"/>
    </location>
</feature>
<reference evidence="5 6" key="1">
    <citation type="submission" date="2023-07" db="EMBL/GenBank/DDBJ databases">
        <title>Genomic Encyclopedia of Type Strains, Phase IV (KMG-IV): sequencing the most valuable type-strain genomes for metagenomic binning, comparative biology and taxonomic classification.</title>
        <authorList>
            <person name="Goeker M."/>
        </authorList>
    </citation>
    <scope>NUCLEOTIDE SEQUENCE [LARGE SCALE GENOMIC DNA]</scope>
    <source>
        <strain evidence="5 6">DSM 19013</strain>
    </source>
</reference>
<dbReference type="PANTHER" id="PTHR35848:SF9">
    <property type="entry name" value="SLL1358 PROTEIN"/>
    <property type="match status" value="1"/>
</dbReference>
<feature type="signal peptide" evidence="3">
    <location>
        <begin position="1"/>
        <end position="25"/>
    </location>
</feature>
<evidence type="ECO:0000256" key="1">
    <source>
        <dbReference type="ARBA" id="ARBA00022723"/>
    </source>
</evidence>
<evidence type="ECO:0000259" key="4">
    <source>
        <dbReference type="SMART" id="SM00835"/>
    </source>
</evidence>
<keyword evidence="1" id="KW-0479">Metal-binding</keyword>
<dbReference type="InterPro" id="IPR051610">
    <property type="entry name" value="GPI/OXD"/>
</dbReference>
<evidence type="ECO:0000313" key="6">
    <source>
        <dbReference type="Proteomes" id="UP001231124"/>
    </source>
</evidence>
<feature type="domain" description="Cupin type-1" evidence="4">
    <location>
        <begin position="79"/>
        <end position="223"/>
    </location>
</feature>
<dbReference type="Proteomes" id="UP001231124">
    <property type="component" value="Unassembled WGS sequence"/>
</dbReference>
<dbReference type="SUPFAM" id="SSF51182">
    <property type="entry name" value="RmlC-like cupins"/>
    <property type="match status" value="1"/>
</dbReference>
<dbReference type="RefSeq" id="WP_238200980.1">
    <property type="nucleotide sequence ID" value="NZ_BPQE01000001.1"/>
</dbReference>
<dbReference type="NCBIfam" id="TIGR03404">
    <property type="entry name" value="bicupin_oxalic"/>
    <property type="match status" value="1"/>
</dbReference>
<name>A0ABU0I1T2_9HYPH</name>
<keyword evidence="3" id="KW-0732">Signal</keyword>
<keyword evidence="6" id="KW-1185">Reference proteome</keyword>
<sequence length="411" mass="44306">MTDFSRRGLIAAAAGGALAASPAVAQSPSPAQGAAPVPERGPKGADILGPKNPQREAQDPYTVAPPATDHGTMPNLKWSFADSHMRLEDGGWARQTTIRELPVSKAMAGVNMRLKANAVREMHWHKEAEWAYMIKGRARITAIDQDGRTFADDVGEGDLWYFPSGIPHSIQGLDGPADGCEFLLVFDDGGFSEDSTFLLTDWLAHTPRDVLAKNFGLPESAFAAVPQKELYIFPGPAPGPLAADRTGGAGPIPKSFSHRMLAQEPVRTKGGTVRITDSSIFPASATIAAALVEVEPGGMRELHWHPNGDEWQYYLSGKGRMTVFGSESKARTFDYQAGDVGYVPFAMGHYIENTGTETLTFLEMFKSPRYADISLTQWLALTPHALVQAHTKMAMAQVDGLPTGKHPVVPG</sequence>
<organism evidence="5 6">
    <name type="scientific">Methylobacterium aerolatum</name>
    <dbReference type="NCBI Taxonomy" id="418708"/>
    <lineage>
        <taxon>Bacteria</taxon>
        <taxon>Pseudomonadati</taxon>
        <taxon>Pseudomonadota</taxon>
        <taxon>Alphaproteobacteria</taxon>
        <taxon>Hyphomicrobiales</taxon>
        <taxon>Methylobacteriaceae</taxon>
        <taxon>Methylobacterium</taxon>
    </lineage>
</organism>
<dbReference type="InterPro" id="IPR014710">
    <property type="entry name" value="RmlC-like_jellyroll"/>
</dbReference>
<gene>
    <name evidence="5" type="ORF">QO012_003074</name>
</gene>
<dbReference type="Gene3D" id="2.60.120.10">
    <property type="entry name" value="Jelly Rolls"/>
    <property type="match status" value="2"/>
</dbReference>
<dbReference type="InterPro" id="IPR017774">
    <property type="entry name" value="Bicupin_oxalate_deCO2ase/Oxase"/>
</dbReference>
<dbReference type="SMART" id="SM00835">
    <property type="entry name" value="Cupin_1"/>
    <property type="match status" value="2"/>
</dbReference>
<dbReference type="InterPro" id="IPR011051">
    <property type="entry name" value="RmlC_Cupin_sf"/>
</dbReference>
<protein>
    <submittedName>
        <fullName evidence="5">Oxalate decarboxylase</fullName>
        <ecNumber evidence="5">4.1.1.2</ecNumber>
    </submittedName>
</protein>
<dbReference type="InterPro" id="IPR006045">
    <property type="entry name" value="Cupin_1"/>
</dbReference>
<dbReference type="GO" id="GO:0046564">
    <property type="term" value="F:oxalate decarboxylase activity"/>
    <property type="evidence" value="ECO:0007669"/>
    <property type="project" value="UniProtKB-EC"/>
</dbReference>
<dbReference type="PANTHER" id="PTHR35848">
    <property type="entry name" value="OXALATE-BINDING PROTEIN"/>
    <property type="match status" value="1"/>
</dbReference>
<feature type="domain" description="Cupin type-1" evidence="4">
    <location>
        <begin position="258"/>
        <end position="399"/>
    </location>
</feature>
<comment type="caution">
    <text evidence="5">The sequence shown here is derived from an EMBL/GenBank/DDBJ whole genome shotgun (WGS) entry which is preliminary data.</text>
</comment>
<dbReference type="Pfam" id="PF00190">
    <property type="entry name" value="Cupin_1"/>
    <property type="match status" value="2"/>
</dbReference>
<accession>A0ABU0I1T2</accession>
<evidence type="ECO:0000256" key="3">
    <source>
        <dbReference type="SAM" id="SignalP"/>
    </source>
</evidence>
<feature type="chain" id="PRO_5046942870" evidence="3">
    <location>
        <begin position="26"/>
        <end position="411"/>
    </location>
</feature>
<dbReference type="EMBL" id="JAUSVP010000009">
    <property type="protein sequence ID" value="MDQ0448563.1"/>
    <property type="molecule type" value="Genomic_DNA"/>
</dbReference>
<dbReference type="CDD" id="cd20304">
    <property type="entry name" value="cupin_OxDC_N"/>
    <property type="match status" value="1"/>
</dbReference>
<dbReference type="InterPro" id="IPR006311">
    <property type="entry name" value="TAT_signal"/>
</dbReference>